<feature type="region of interest" description="Disordered" evidence="1">
    <location>
        <begin position="1"/>
        <end position="34"/>
    </location>
</feature>
<organism evidence="2 3">
    <name type="scientific">Liparis tanakae</name>
    <name type="common">Tanaka's snailfish</name>
    <dbReference type="NCBI Taxonomy" id="230148"/>
    <lineage>
        <taxon>Eukaryota</taxon>
        <taxon>Metazoa</taxon>
        <taxon>Chordata</taxon>
        <taxon>Craniata</taxon>
        <taxon>Vertebrata</taxon>
        <taxon>Euteleostomi</taxon>
        <taxon>Actinopterygii</taxon>
        <taxon>Neopterygii</taxon>
        <taxon>Teleostei</taxon>
        <taxon>Neoteleostei</taxon>
        <taxon>Acanthomorphata</taxon>
        <taxon>Eupercaria</taxon>
        <taxon>Perciformes</taxon>
        <taxon>Cottioidei</taxon>
        <taxon>Cottales</taxon>
        <taxon>Liparidae</taxon>
        <taxon>Liparis</taxon>
    </lineage>
</organism>
<dbReference type="EMBL" id="SRLO01001238">
    <property type="protein sequence ID" value="TNN39889.1"/>
    <property type="molecule type" value="Genomic_DNA"/>
</dbReference>
<reference evidence="2 3" key="1">
    <citation type="submission" date="2019-03" db="EMBL/GenBank/DDBJ databases">
        <title>First draft genome of Liparis tanakae, snailfish: a comprehensive survey of snailfish specific genes.</title>
        <authorList>
            <person name="Kim W."/>
            <person name="Song I."/>
            <person name="Jeong J.-H."/>
            <person name="Kim D."/>
            <person name="Kim S."/>
            <person name="Ryu S."/>
            <person name="Song J.Y."/>
            <person name="Lee S.K."/>
        </authorList>
    </citation>
    <scope>NUCLEOTIDE SEQUENCE [LARGE SCALE GENOMIC DNA]</scope>
    <source>
        <tissue evidence="2">Muscle</tissue>
    </source>
</reference>
<keyword evidence="3" id="KW-1185">Reference proteome</keyword>
<protein>
    <submittedName>
        <fullName evidence="2">Uncharacterized protein</fullName>
    </submittedName>
</protein>
<comment type="caution">
    <text evidence="2">The sequence shown here is derived from an EMBL/GenBank/DDBJ whole genome shotgun (WGS) entry which is preliminary data.</text>
</comment>
<name>A0A4Z2FFD6_9TELE</name>
<dbReference type="Proteomes" id="UP000314294">
    <property type="component" value="Unassembled WGS sequence"/>
</dbReference>
<dbReference type="AlphaFoldDB" id="A0A4Z2FFD6"/>
<accession>A0A4Z2FFD6</accession>
<sequence>MSRNRREDGRNLQRTPAHGETERGNTNPDESSRLCAGARQAVTVTVAAAERVSYRQPKRVGLTAVAVVSVNIRLK</sequence>
<evidence type="ECO:0000313" key="2">
    <source>
        <dbReference type="EMBL" id="TNN39889.1"/>
    </source>
</evidence>
<evidence type="ECO:0000256" key="1">
    <source>
        <dbReference type="SAM" id="MobiDB-lite"/>
    </source>
</evidence>
<feature type="compositionally biased region" description="Basic and acidic residues" evidence="1">
    <location>
        <begin position="1"/>
        <end position="23"/>
    </location>
</feature>
<proteinExistence type="predicted"/>
<evidence type="ECO:0000313" key="3">
    <source>
        <dbReference type="Proteomes" id="UP000314294"/>
    </source>
</evidence>
<gene>
    <name evidence="2" type="ORF">EYF80_049942</name>
</gene>